<evidence type="ECO:0000313" key="3">
    <source>
        <dbReference type="Proteomes" id="UP000185725"/>
    </source>
</evidence>
<dbReference type="Proteomes" id="UP000255231">
    <property type="component" value="Unassembled WGS sequence"/>
</dbReference>
<dbReference type="EMBL" id="UFVS01000001">
    <property type="protein sequence ID" value="SUX41592.1"/>
    <property type="molecule type" value="Genomic_DNA"/>
</dbReference>
<keyword evidence="3" id="KW-1185">Reference proteome</keyword>
<proteinExistence type="predicted"/>
<dbReference type="Proteomes" id="UP000185725">
    <property type="component" value="Unassembled WGS sequence"/>
</dbReference>
<dbReference type="GeneID" id="303675152"/>
<evidence type="ECO:0000313" key="4">
    <source>
        <dbReference type="Proteomes" id="UP000255231"/>
    </source>
</evidence>
<evidence type="ECO:0000313" key="1">
    <source>
        <dbReference type="EMBL" id="SIQ54759.1"/>
    </source>
</evidence>
<gene>
    <name evidence="2" type="ORF">NCTC13560_00392</name>
    <name evidence="1" type="ORF">SAMN05421682_10648</name>
</gene>
<dbReference type="EMBL" id="FTMF01000006">
    <property type="protein sequence ID" value="SIQ54759.1"/>
    <property type="molecule type" value="Genomic_DNA"/>
</dbReference>
<protein>
    <submittedName>
        <fullName evidence="2">Uncharacterized protein</fullName>
    </submittedName>
</protein>
<dbReference type="KEGG" id="cil:EG358_15700"/>
<accession>A0A381F670</accession>
<dbReference type="AlphaFoldDB" id="A0A381F670"/>
<reference evidence="2 4" key="2">
    <citation type="submission" date="2018-06" db="EMBL/GenBank/DDBJ databases">
        <authorList>
            <consortium name="Pathogen Informatics"/>
            <person name="Doyle S."/>
        </authorList>
    </citation>
    <scope>NUCLEOTIDE SEQUENCE [LARGE SCALE GENOMIC DNA]</scope>
    <source>
        <strain evidence="2 4">NCTC13560</strain>
    </source>
</reference>
<sequence length="144" mass="16975">MQIQKFFNIAIIYIIIITSQTKAQETIVDIKSKVVKIDSTKSFYIIDIGMKKNKGVFIISKTCDNYLLKKMKIKKNGEYIFKLRYRPHNPNNSFLPKKDIIVEYADDKLVWSNRMKKTFYEECLNMCGLFINNNVKSKECLINK</sequence>
<reference evidence="1 3" key="1">
    <citation type="submission" date="2017-01" db="EMBL/GenBank/DDBJ databases">
        <authorList>
            <person name="Varghese N."/>
            <person name="Submissions S."/>
        </authorList>
    </citation>
    <scope>NUCLEOTIDE SEQUENCE [LARGE SCALE GENOMIC DNA]</scope>
    <source>
        <strain evidence="1 3">ATCC 27950</strain>
    </source>
</reference>
<evidence type="ECO:0000313" key="2">
    <source>
        <dbReference type="EMBL" id="SUX41592.1"/>
    </source>
</evidence>
<dbReference type="OrthoDB" id="1264982at2"/>
<organism evidence="2 4">
    <name type="scientific">Chryseobacterium indoltheticum</name>
    <dbReference type="NCBI Taxonomy" id="254"/>
    <lineage>
        <taxon>Bacteria</taxon>
        <taxon>Pseudomonadati</taxon>
        <taxon>Bacteroidota</taxon>
        <taxon>Flavobacteriia</taxon>
        <taxon>Flavobacteriales</taxon>
        <taxon>Weeksellaceae</taxon>
        <taxon>Chryseobacterium group</taxon>
        <taxon>Chryseobacterium</taxon>
    </lineage>
</organism>
<dbReference type="RefSeq" id="WP_076560553.1">
    <property type="nucleotide sequence ID" value="NZ_CP033929.1"/>
</dbReference>
<name>A0A381F670_9FLAO</name>